<dbReference type="RefSeq" id="WP_371571427.1">
    <property type="nucleotide sequence ID" value="NZ_JASMRN010000011.1"/>
</dbReference>
<evidence type="ECO:0000313" key="1">
    <source>
        <dbReference type="EMBL" id="MEZ7516288.1"/>
    </source>
</evidence>
<reference evidence="1 2" key="1">
    <citation type="submission" date="2023-05" db="EMBL/GenBank/DDBJ databases">
        <title>Adaptations of aquatic viruses from atmosphere-close ecosystems of the Central Arctic Ocean.</title>
        <authorList>
            <person name="Rahlff J."/>
            <person name="Holmfeldt K."/>
        </authorList>
    </citation>
    <scope>NUCLEOTIDE SEQUENCE [LARGE SCALE GENOMIC DNA]</scope>
    <source>
        <strain evidence="1 2">Arc14</strain>
    </source>
</reference>
<name>A0ABV4KIL7_9FLAO</name>
<organism evidence="1 2">
    <name type="scientific">Flavobacterium frigidarium</name>
    <dbReference type="NCBI Taxonomy" id="99286"/>
    <lineage>
        <taxon>Bacteria</taxon>
        <taxon>Pseudomonadati</taxon>
        <taxon>Bacteroidota</taxon>
        <taxon>Flavobacteriia</taxon>
        <taxon>Flavobacteriales</taxon>
        <taxon>Flavobacteriaceae</taxon>
        <taxon>Flavobacterium</taxon>
    </lineage>
</organism>
<protein>
    <submittedName>
        <fullName evidence="1">Uncharacterized protein</fullName>
    </submittedName>
</protein>
<keyword evidence="2" id="KW-1185">Reference proteome</keyword>
<comment type="caution">
    <text evidence="1">The sequence shown here is derived from an EMBL/GenBank/DDBJ whole genome shotgun (WGS) entry which is preliminary data.</text>
</comment>
<dbReference type="EMBL" id="JASMRN010000011">
    <property type="protein sequence ID" value="MEZ7516288.1"/>
    <property type="molecule type" value="Genomic_DNA"/>
</dbReference>
<proteinExistence type="predicted"/>
<accession>A0ABV4KIL7</accession>
<gene>
    <name evidence="1" type="ORF">QO192_13480</name>
</gene>
<sequence>MVYATKIEFFNDKLPIATVPNTAIFISKKELDILQAKYLEPESYVDESGVKHESYSIQIRNDN</sequence>
<evidence type="ECO:0000313" key="2">
    <source>
        <dbReference type="Proteomes" id="UP001568894"/>
    </source>
</evidence>
<dbReference type="Proteomes" id="UP001568894">
    <property type="component" value="Unassembled WGS sequence"/>
</dbReference>